<protein>
    <submittedName>
        <fullName evidence="11">Uncharacterized protein</fullName>
    </submittedName>
</protein>
<dbReference type="GO" id="GO:0015677">
    <property type="term" value="P:copper ion import"/>
    <property type="evidence" value="ECO:0007669"/>
    <property type="project" value="TreeGrafter"/>
</dbReference>
<dbReference type="GO" id="GO:0006826">
    <property type="term" value="P:iron ion transport"/>
    <property type="evidence" value="ECO:0007669"/>
    <property type="project" value="TreeGrafter"/>
</dbReference>
<organism evidence="11">
    <name type="scientific">Gibberella zeae</name>
    <name type="common">Wheat head blight fungus</name>
    <name type="synonym">Fusarium graminearum</name>
    <dbReference type="NCBI Taxonomy" id="5518"/>
    <lineage>
        <taxon>Eukaryota</taxon>
        <taxon>Fungi</taxon>
        <taxon>Dikarya</taxon>
        <taxon>Ascomycota</taxon>
        <taxon>Pezizomycotina</taxon>
        <taxon>Sordariomycetes</taxon>
        <taxon>Hypocreomycetidae</taxon>
        <taxon>Hypocreales</taxon>
        <taxon>Nectriaceae</taxon>
        <taxon>Fusarium</taxon>
    </lineage>
</organism>
<dbReference type="InterPro" id="IPR039261">
    <property type="entry name" value="FNR_nucleotide-bd"/>
</dbReference>
<evidence type="ECO:0000313" key="11">
    <source>
        <dbReference type="EMBL" id="VIO60207.1"/>
    </source>
</evidence>
<dbReference type="PANTHER" id="PTHR32361:SF9">
    <property type="entry name" value="FERRIC REDUCTASE TRANSMEMBRANE COMPONENT 3-RELATED"/>
    <property type="match status" value="1"/>
</dbReference>
<keyword evidence="8" id="KW-0406">Ion transport</keyword>
<keyword evidence="3" id="KW-0813">Transport</keyword>
<dbReference type="InterPro" id="IPR051410">
    <property type="entry name" value="Ferric/Cupric_Reductase"/>
</dbReference>
<dbReference type="GO" id="GO:0005886">
    <property type="term" value="C:plasma membrane"/>
    <property type="evidence" value="ECO:0007669"/>
    <property type="project" value="TreeGrafter"/>
</dbReference>
<accession>A0A4U9F2L5</accession>
<keyword evidence="7" id="KW-0560">Oxidoreductase</keyword>
<keyword evidence="10" id="KW-0325">Glycoprotein</keyword>
<dbReference type="CDD" id="cd06186">
    <property type="entry name" value="NOX_Duox_like_FAD_NADP"/>
    <property type="match status" value="1"/>
</dbReference>
<dbReference type="EMBL" id="CAAKMV010000142">
    <property type="protein sequence ID" value="VIO60207.1"/>
    <property type="molecule type" value="Genomic_DNA"/>
</dbReference>
<name>A0A4U9F2L5_GIBZA</name>
<gene>
    <name evidence="11" type="ORF">FUG_LOCUS387025</name>
</gene>
<dbReference type="InterPro" id="IPR013121">
    <property type="entry name" value="Fe_red_NAD-bd_6"/>
</dbReference>
<evidence type="ECO:0000256" key="4">
    <source>
        <dbReference type="ARBA" id="ARBA00022692"/>
    </source>
</evidence>
<evidence type="ECO:0000256" key="3">
    <source>
        <dbReference type="ARBA" id="ARBA00022448"/>
    </source>
</evidence>
<dbReference type="Pfam" id="PF08022">
    <property type="entry name" value="FAD_binding_8"/>
    <property type="match status" value="1"/>
</dbReference>
<comment type="subcellular location">
    <subcellularLocation>
        <location evidence="1">Membrane</location>
        <topology evidence="1">Multi-pass membrane protein</topology>
    </subcellularLocation>
</comment>
<dbReference type="GO" id="GO:0000293">
    <property type="term" value="F:ferric-chelate reductase activity"/>
    <property type="evidence" value="ECO:0007669"/>
    <property type="project" value="UniProtKB-ARBA"/>
</dbReference>
<keyword evidence="5" id="KW-0249">Electron transport</keyword>
<keyword evidence="4" id="KW-0812">Transmembrane</keyword>
<dbReference type="SFLD" id="SFLDG01168">
    <property type="entry name" value="Ferric_reductase_subgroup_(FRE"/>
    <property type="match status" value="1"/>
</dbReference>
<dbReference type="GO" id="GO:0006879">
    <property type="term" value="P:intracellular iron ion homeostasis"/>
    <property type="evidence" value="ECO:0007669"/>
    <property type="project" value="TreeGrafter"/>
</dbReference>
<evidence type="ECO:0000256" key="7">
    <source>
        <dbReference type="ARBA" id="ARBA00023002"/>
    </source>
</evidence>
<keyword evidence="6" id="KW-1133">Transmembrane helix</keyword>
<dbReference type="InterPro" id="IPR013112">
    <property type="entry name" value="FAD-bd_8"/>
</dbReference>
<evidence type="ECO:0000256" key="5">
    <source>
        <dbReference type="ARBA" id="ARBA00022982"/>
    </source>
</evidence>
<reference evidence="11" key="1">
    <citation type="submission" date="2019-04" db="EMBL/GenBank/DDBJ databases">
        <authorList>
            <person name="Melise S."/>
            <person name="Noan J."/>
            <person name="Okalmin O."/>
        </authorList>
    </citation>
    <scope>NUCLEOTIDE SEQUENCE</scope>
    <source>
        <strain evidence="11">FN9</strain>
    </source>
</reference>
<dbReference type="SFLD" id="SFLDS00052">
    <property type="entry name" value="Ferric_Reductase_Domain"/>
    <property type="match status" value="1"/>
</dbReference>
<evidence type="ECO:0000256" key="8">
    <source>
        <dbReference type="ARBA" id="ARBA00023065"/>
    </source>
</evidence>
<comment type="similarity">
    <text evidence="2">Belongs to the ferric reductase (FRE) family.</text>
</comment>
<dbReference type="PROSITE" id="PS51384">
    <property type="entry name" value="FAD_FR"/>
    <property type="match status" value="1"/>
</dbReference>
<dbReference type="PANTHER" id="PTHR32361">
    <property type="entry name" value="FERRIC/CUPRIC REDUCTASE TRANSMEMBRANE COMPONENT"/>
    <property type="match status" value="1"/>
</dbReference>
<proteinExistence type="inferred from homology"/>
<dbReference type="Pfam" id="PF08030">
    <property type="entry name" value="NAD_binding_6"/>
    <property type="match status" value="1"/>
</dbReference>
<evidence type="ECO:0000256" key="1">
    <source>
        <dbReference type="ARBA" id="ARBA00004141"/>
    </source>
</evidence>
<evidence type="ECO:0000256" key="6">
    <source>
        <dbReference type="ARBA" id="ARBA00022989"/>
    </source>
</evidence>
<dbReference type="SUPFAM" id="SSF52343">
    <property type="entry name" value="Ferredoxin reductase-like, C-terminal NADP-linked domain"/>
    <property type="match status" value="1"/>
</dbReference>
<keyword evidence="9" id="KW-0472">Membrane</keyword>
<sequence length="715" mass="81527">MRSLKVTNLICVFTTLASSLASSVDASSADPALCGKACRQTFRTLKFADAPEGSFFAKQECISLAYQTSLHLCWDAHCTEDVWLRESRVMNQTCQDTYGLYLAPHDIIDDITDKQRAQIIIFDATDPNRNHRYGALMLPSQAYYDIWIRTLTAHDYIWVYHYYYGWAMGIFWAVVMTVGIVNRTFSSLSTGQGRGDLWLKRNVFLPATFGRRCVQDFGGCGTLPPRVQTLTISLFAMLNIICTIHGYSIFEGYGYYPSVWLQVLRHVSDRTGIISFANFPLIWFFGMRNNIFIWLTGWDFKTYNNFHRWVGRIATIQAVVHSVGYIIIIFQRGGWEYFWKISNLKFWWTGELATIFICLLVGSSFFWVRRRQYEFFLVAHIVLSVFVLVAMLGHVSIFRGAYDPLVWIPVVVWLLDRVVRAVRIIAFNPKFWKTTALITYNEDAHMVRVVVPVSSSIYGIEPGTFYYLSVLNKWNFWESHPFTIASVTEPEAYPLSDRAPLLGHATYRSDEMEPEYEKTQREMTFLIRPCDSFTSRLREYAERDQPKPAKVRVAIDGPYGKPLPLERFDKVIFIVGGSGIAVPLSYLNKLTTSATGPKLVEVHWAVRQSALAEDVLNHELSDVLDSSQVRVSVYVTGASRARPDQITTCHFAEWRDGRLNVEGIIDNVLDSGGEGSLAVVTSGPAKMADESRSAVAARAVPSMPRIEYFEESFQW</sequence>
<evidence type="ECO:0000256" key="2">
    <source>
        <dbReference type="ARBA" id="ARBA00006278"/>
    </source>
</evidence>
<dbReference type="AlphaFoldDB" id="A0A4U9F2L5"/>
<dbReference type="InterPro" id="IPR013130">
    <property type="entry name" value="Fe3_Rdtase_TM_dom"/>
</dbReference>
<dbReference type="Pfam" id="PF01794">
    <property type="entry name" value="Ferric_reduct"/>
    <property type="match status" value="1"/>
</dbReference>
<evidence type="ECO:0000256" key="10">
    <source>
        <dbReference type="ARBA" id="ARBA00023180"/>
    </source>
</evidence>
<dbReference type="InterPro" id="IPR017927">
    <property type="entry name" value="FAD-bd_FR_type"/>
</dbReference>
<evidence type="ECO:0000256" key="9">
    <source>
        <dbReference type="ARBA" id="ARBA00023136"/>
    </source>
</evidence>
<dbReference type="Gene3D" id="3.40.50.80">
    <property type="entry name" value="Nucleotide-binding domain of ferredoxin-NADP reductase (FNR) module"/>
    <property type="match status" value="1"/>
</dbReference>